<evidence type="ECO:0000256" key="1">
    <source>
        <dbReference type="ARBA" id="ARBA00022737"/>
    </source>
</evidence>
<dbReference type="PANTHER" id="PTHR45586">
    <property type="entry name" value="TPR REPEAT-CONTAINING PROTEIN PA4667"/>
    <property type="match status" value="1"/>
</dbReference>
<evidence type="ECO:0000256" key="2">
    <source>
        <dbReference type="ARBA" id="ARBA00022803"/>
    </source>
</evidence>
<dbReference type="Pfam" id="PF13181">
    <property type="entry name" value="TPR_8"/>
    <property type="match status" value="2"/>
</dbReference>
<dbReference type="PANTHER" id="PTHR45586:SF1">
    <property type="entry name" value="LIPOPOLYSACCHARIDE ASSEMBLY PROTEIN B"/>
    <property type="match status" value="1"/>
</dbReference>
<evidence type="ECO:0000256" key="3">
    <source>
        <dbReference type="PROSITE-ProRule" id="PRU00339"/>
    </source>
</evidence>
<dbReference type="Gene3D" id="1.25.40.10">
    <property type="entry name" value="Tetratricopeptide repeat domain"/>
    <property type="match status" value="7"/>
</dbReference>
<dbReference type="PROSITE" id="PS50005">
    <property type="entry name" value="TPR"/>
    <property type="match status" value="2"/>
</dbReference>
<evidence type="ECO:0000313" key="4">
    <source>
        <dbReference type="EMBL" id="AQY23020.1"/>
    </source>
</evidence>
<evidence type="ECO:0000313" key="5">
    <source>
        <dbReference type="Proteomes" id="UP000189883"/>
    </source>
</evidence>
<dbReference type="SMART" id="SM00028">
    <property type="entry name" value="TPR"/>
    <property type="match status" value="12"/>
</dbReference>
<organism evidence="4 5">
    <name type="scientific">Riemerella anatipestifer</name>
    <name type="common">Moraxella anatipestifer</name>
    <dbReference type="NCBI Taxonomy" id="34085"/>
    <lineage>
        <taxon>Bacteria</taxon>
        <taxon>Pseudomonadati</taxon>
        <taxon>Bacteroidota</taxon>
        <taxon>Flavobacteriia</taxon>
        <taxon>Flavobacteriales</taxon>
        <taxon>Weeksellaceae</taxon>
        <taxon>Riemerella</taxon>
    </lineage>
</organism>
<dbReference type="InterPro" id="IPR051012">
    <property type="entry name" value="CellSynth/LPSAsmb/PSIAsmb"/>
</dbReference>
<dbReference type="Proteomes" id="UP000189883">
    <property type="component" value="Chromosome"/>
</dbReference>
<dbReference type="Pfam" id="PF13432">
    <property type="entry name" value="TPR_16"/>
    <property type="match status" value="3"/>
</dbReference>
<dbReference type="InterPro" id="IPR011990">
    <property type="entry name" value="TPR-like_helical_dom_sf"/>
</dbReference>
<sequence>MNKNKIWIATAVLFFGLSEGQQSAIFSQKNAFSSDLASQLYTTKVFAASQYQYTQQYLYHQSLTQSQKEVAGFYTHLIDVILQNPYAEKGLDTFIANHPDTEHFADGQAPLADFYLIKKDFPKALEILNKLNVNHLSSSEQTQHSLKLGYAKFMSGDSKAAIKDLENAYTSSEDSEKGDIAYMLGHLYYTEGQTGKAFEYFNEIKDKEKYSKIVKPYFVQMYFNDKNYDLAIAEGEMLLKENLSSSYKSEVHKIIGESYFMKGEYRAAYPHLKVFLDSKEAPSESDLYEMGFVAAQMGLYDEAVSYYNQLVNSQSALSQNAYYQLGNAYLETNKKQEALSAFRSAYQMSYDAKVKKLAHLQYAKLSYDIGNPYESSSSVIQSYIQNYKESSPEMQTLLVKSYLYSGNYKETLNALNQLNTKTTEIDKIEQEVAYLLGTEEFNKGNYKEAELYFKKSLKFNHNQEFYLKAQYWLAQTYYQLEDYPSAISYFEKLRKTEGSFDERSQINYDLGYAYFKNKDFGKAKECFKLYLKNPKAEFKADAELRLADTHYADNELNNAIAIYNNAETIDEYTLFQKAMALGFKGDTEAKILEMKKLAAQYPNSEYKDDALYEIGTAYAANDEFALSSEYFDKVVKTSTDTHLVANAEIYMVQNDIEQNQEAKAFSGIKALAKKYQNTVYADKVLVVARPLYLKIGDTAGYQDFAKNLGVSLDKSEIDEINLSTARQLYAKKQYEKAIPYYEKYLAQNVSSNTAFQAQYELGESYYQNGDDAKALKLFNFVTAYPNDYQEEARLRSAQILLSKNKGEEAAGHLAKLVDSNNPKIKSFAQQELMKYYADKKDFAKAETYAGLILSNTKNSPAVLEQAKVIKARSLMNQGKDKEAQKSYIDLEKSSNPSVAAEALYAKAYYQNKAKAFKNSNESIFKLANNYASEEYWGAKSLVLMARNYLALKDKYQASYTCDQVIANYQDFPDVVAEAKEVKKMIK</sequence>
<proteinExistence type="predicted"/>
<feature type="repeat" description="TPR" evidence="3">
    <location>
        <begin position="430"/>
        <end position="463"/>
    </location>
</feature>
<accession>A0A1S7DV87</accession>
<dbReference type="SUPFAM" id="SSF48452">
    <property type="entry name" value="TPR-like"/>
    <property type="match status" value="3"/>
</dbReference>
<reference evidence="4 5" key="1">
    <citation type="submission" date="2015-06" db="EMBL/GenBank/DDBJ databases">
        <title>R. anatipestifer strain HXb2 is the most virulent strain so far, and the genome sequence would help us uncover the pathogenesis.</title>
        <authorList>
            <person name="Hu Q."/>
            <person name="Qi J."/>
            <person name="Bo H."/>
            <person name="Liu G."/>
            <person name="Tao M."/>
            <person name="Ding Y."/>
            <person name="Xue Y."/>
        </authorList>
    </citation>
    <scope>NUCLEOTIDE SEQUENCE [LARGE SCALE GENOMIC DNA]</scope>
    <source>
        <strain evidence="4 5">HXb2</strain>
    </source>
</reference>
<name>A0A1S7DV87_RIEAN</name>
<gene>
    <name evidence="4" type="ORF">AB406_2080</name>
</gene>
<keyword evidence="2 3" id="KW-0802">TPR repeat</keyword>
<keyword evidence="1" id="KW-0677">Repeat</keyword>
<dbReference type="EMBL" id="CP011859">
    <property type="protein sequence ID" value="AQY23020.1"/>
    <property type="molecule type" value="Genomic_DNA"/>
</dbReference>
<protein>
    <submittedName>
        <fullName evidence="4">Tetratricopeptide tpr_1 repeat-containing protein</fullName>
    </submittedName>
</protein>
<dbReference type="AlphaFoldDB" id="A0A1S7DV87"/>
<dbReference type="InterPro" id="IPR019734">
    <property type="entry name" value="TPR_rpt"/>
</dbReference>
<feature type="repeat" description="TPR" evidence="3">
    <location>
        <begin position="319"/>
        <end position="352"/>
    </location>
</feature>
<dbReference type="RefSeq" id="WP_079208219.1">
    <property type="nucleotide sequence ID" value="NZ_CP011859.1"/>
</dbReference>